<proteinExistence type="predicted"/>
<dbReference type="Proteomes" id="UP000198988">
    <property type="component" value="Unassembled WGS sequence"/>
</dbReference>
<protein>
    <submittedName>
        <fullName evidence="1">Uncharacterized protein</fullName>
    </submittedName>
</protein>
<accession>A0A1H6K0E8</accession>
<dbReference type="AlphaFoldDB" id="A0A1H6K0E8"/>
<organism evidence="1 2">
    <name type="scientific">Bathymodiolus azoricus thioautotrophic gill symbiont</name>
    <dbReference type="NCBI Taxonomy" id="235205"/>
    <lineage>
        <taxon>Bacteria</taxon>
        <taxon>Pseudomonadati</taxon>
        <taxon>Pseudomonadota</taxon>
        <taxon>Gammaproteobacteria</taxon>
        <taxon>sulfur-oxidizing symbionts</taxon>
    </lineage>
</organism>
<name>A0A1H6K0E8_9GAMM</name>
<sequence>MLSPAAVSSFAQPRKVLSILFRVIALPLNIPVAFFKLEISQLPISWLKALAL</sequence>
<evidence type="ECO:0000313" key="1">
    <source>
        <dbReference type="EMBL" id="SEH65752.1"/>
    </source>
</evidence>
<dbReference type="EMBL" id="CDSC02000077">
    <property type="protein sequence ID" value="SEH65752.1"/>
    <property type="molecule type" value="Genomic_DNA"/>
</dbReference>
<reference evidence="2" key="1">
    <citation type="submission" date="2016-06" db="EMBL/GenBank/DDBJ databases">
        <authorList>
            <person name="Petersen J."/>
            <person name="Sayavedra L."/>
        </authorList>
    </citation>
    <scope>NUCLEOTIDE SEQUENCE [LARGE SCALE GENOMIC DNA]</scope>
    <source>
        <strain evidence="2">BazSymA</strain>
    </source>
</reference>
<gene>
    <name evidence="1" type="ORF">BAZSYMA_ACONTIG00984_19</name>
</gene>
<evidence type="ECO:0000313" key="2">
    <source>
        <dbReference type="Proteomes" id="UP000198988"/>
    </source>
</evidence>